<sequence length="65" mass="7433">MKQSTITALLRVYDRLDEIVDELHNIAEIELELEAFDDASVLQARADILYQQMLNLDVVISELEG</sequence>
<gene>
    <name evidence="1" type="ORF">DA73_0245510</name>
</gene>
<organism evidence="1">
    <name type="scientific">Tolypothrix bouteillei VB521301</name>
    <dbReference type="NCBI Taxonomy" id="1479485"/>
    <lineage>
        <taxon>Bacteria</taxon>
        <taxon>Bacillati</taxon>
        <taxon>Cyanobacteriota</taxon>
        <taxon>Cyanophyceae</taxon>
        <taxon>Nostocales</taxon>
        <taxon>Tolypothrichaceae</taxon>
        <taxon>Tolypothrix</taxon>
    </lineage>
</organism>
<dbReference type="EMBL" id="JHEG02000068">
    <property type="protein sequence ID" value="KIE06353.1"/>
    <property type="molecule type" value="Genomic_DNA"/>
</dbReference>
<dbReference type="AlphaFoldDB" id="A0A0C1QR53"/>
<dbReference type="STRING" id="1479485.DA73_0245510"/>
<reference evidence="1" key="1">
    <citation type="journal article" date="2015" name="Genome Announc.">
        <title>Draft Genome Sequence of Tolypothrix boutellei Strain VB521301.</title>
        <authorList>
            <person name="Chandrababunaidu M.M."/>
            <person name="Singh D."/>
            <person name="Sen D."/>
            <person name="Bhan S."/>
            <person name="Das S."/>
            <person name="Gupta A."/>
            <person name="Adhikary S.P."/>
            <person name="Tripathy S."/>
        </authorList>
    </citation>
    <scope>NUCLEOTIDE SEQUENCE</scope>
    <source>
        <strain evidence="1">VB521301</strain>
    </source>
</reference>
<evidence type="ECO:0000313" key="1">
    <source>
        <dbReference type="EMBL" id="KIE06353.1"/>
    </source>
</evidence>
<proteinExistence type="predicted"/>
<protein>
    <submittedName>
        <fullName evidence="1">Uncharacterized protein</fullName>
    </submittedName>
</protein>
<dbReference type="OrthoDB" id="515998at2"/>
<name>A0A0C1QR53_9CYAN</name>
<accession>A0A0C1QR53</accession>
<comment type="caution">
    <text evidence="1">The sequence shown here is derived from an EMBL/GenBank/DDBJ whole genome shotgun (WGS) entry which is preliminary data.</text>
</comment>